<feature type="transmembrane region" description="Helical" evidence="6">
    <location>
        <begin position="246"/>
        <end position="272"/>
    </location>
</feature>
<comment type="subcellular location">
    <subcellularLocation>
        <location evidence="1">Cell membrane</location>
        <topology evidence="1">Multi-pass membrane protein</topology>
    </subcellularLocation>
</comment>
<proteinExistence type="predicted"/>
<keyword evidence="5 6" id="KW-0472">Membrane</keyword>
<evidence type="ECO:0000256" key="1">
    <source>
        <dbReference type="ARBA" id="ARBA00004651"/>
    </source>
</evidence>
<feature type="transmembrane region" description="Helical" evidence="6">
    <location>
        <begin position="284"/>
        <end position="304"/>
    </location>
</feature>
<organism evidence="8 9">
    <name type="scientific">Amycolatopsis taiwanensis</name>
    <dbReference type="NCBI Taxonomy" id="342230"/>
    <lineage>
        <taxon>Bacteria</taxon>
        <taxon>Bacillati</taxon>
        <taxon>Actinomycetota</taxon>
        <taxon>Actinomycetes</taxon>
        <taxon>Pseudonocardiales</taxon>
        <taxon>Pseudonocardiaceae</taxon>
        <taxon>Amycolatopsis</taxon>
    </lineage>
</organism>
<keyword evidence="3 6" id="KW-0812">Transmembrane</keyword>
<keyword evidence="2" id="KW-1003">Cell membrane</keyword>
<feature type="transmembrane region" description="Helical" evidence="6">
    <location>
        <begin position="25"/>
        <end position="46"/>
    </location>
</feature>
<dbReference type="EMBL" id="BSTI01000010">
    <property type="protein sequence ID" value="GLY68120.1"/>
    <property type="molecule type" value="Genomic_DNA"/>
</dbReference>
<comment type="caution">
    <text evidence="8">The sequence shown here is derived from an EMBL/GenBank/DDBJ whole genome shotgun (WGS) entry which is preliminary data.</text>
</comment>
<feature type="transmembrane region" description="Helical" evidence="6">
    <location>
        <begin position="213"/>
        <end position="234"/>
    </location>
</feature>
<dbReference type="InterPro" id="IPR032694">
    <property type="entry name" value="CopC/D"/>
</dbReference>
<feature type="transmembrane region" description="Helical" evidence="6">
    <location>
        <begin position="155"/>
        <end position="176"/>
    </location>
</feature>
<evidence type="ECO:0000256" key="6">
    <source>
        <dbReference type="SAM" id="Phobius"/>
    </source>
</evidence>
<dbReference type="RefSeq" id="WP_285488218.1">
    <property type="nucleotide sequence ID" value="NZ_BSTI01000010.1"/>
</dbReference>
<gene>
    <name evidence="8" type="ORF">Atai01_47390</name>
</gene>
<evidence type="ECO:0000256" key="3">
    <source>
        <dbReference type="ARBA" id="ARBA00022692"/>
    </source>
</evidence>
<keyword evidence="9" id="KW-1185">Reference proteome</keyword>
<feature type="domain" description="Copper resistance protein D" evidence="7">
    <location>
        <begin position="246"/>
        <end position="346"/>
    </location>
</feature>
<evidence type="ECO:0000313" key="9">
    <source>
        <dbReference type="Proteomes" id="UP001165136"/>
    </source>
</evidence>
<dbReference type="AlphaFoldDB" id="A0A9W6VGU9"/>
<dbReference type="GO" id="GO:0006825">
    <property type="term" value="P:copper ion transport"/>
    <property type="evidence" value="ECO:0007669"/>
    <property type="project" value="InterPro"/>
</dbReference>
<evidence type="ECO:0000313" key="8">
    <source>
        <dbReference type="EMBL" id="GLY68120.1"/>
    </source>
</evidence>
<evidence type="ECO:0000256" key="5">
    <source>
        <dbReference type="ARBA" id="ARBA00023136"/>
    </source>
</evidence>
<evidence type="ECO:0000259" key="7">
    <source>
        <dbReference type="Pfam" id="PF05425"/>
    </source>
</evidence>
<evidence type="ECO:0000256" key="2">
    <source>
        <dbReference type="ARBA" id="ARBA00022475"/>
    </source>
</evidence>
<evidence type="ECO:0000256" key="4">
    <source>
        <dbReference type="ARBA" id="ARBA00022989"/>
    </source>
</evidence>
<sequence>MALTSSQHAVSRRRADPRSLRRKPVTLFVAALAVAGVATLVIAMWLGGNLSQASVDGLLIGGTSSFTTWGLQASKLVMEVSSVGVIGMLLTRLLLPDQDGKPSPTARRCLRTASQLAVVWAISTFALFLFNWSDMAGMPVTDLPITKLFTDIGDTFPGVADFVSSTAVAVMIAVGLAVTDTRLGAMVLLPLALYNLVPMALQGHASHGTVLKYSLLVHVIVVSLWVGGLAALLMHVRKEPAMLAVAVPRFSTVALGCYVLIAASGITASWYLLGSLPTLWGSRYGVLVMLKGAALIALGVFGWWHRQHTVSRIRTGEDGRARRAFIQLAAAEVFIMVIAIALAVTLSRTASPDTIVLHGNL</sequence>
<accession>A0A9W6VGU9</accession>
<dbReference type="InterPro" id="IPR008457">
    <property type="entry name" value="Cu-R_CopD_dom"/>
</dbReference>
<feature type="transmembrane region" description="Helical" evidence="6">
    <location>
        <begin position="325"/>
        <end position="346"/>
    </location>
</feature>
<name>A0A9W6VGU9_9PSEU</name>
<dbReference type="Pfam" id="PF05425">
    <property type="entry name" value="CopD"/>
    <property type="match status" value="1"/>
</dbReference>
<dbReference type="GO" id="GO:0005886">
    <property type="term" value="C:plasma membrane"/>
    <property type="evidence" value="ECO:0007669"/>
    <property type="project" value="UniProtKB-SubCell"/>
</dbReference>
<dbReference type="PANTHER" id="PTHR34820">
    <property type="entry name" value="INNER MEMBRANE PROTEIN YEBZ"/>
    <property type="match status" value="1"/>
</dbReference>
<reference evidence="8" key="1">
    <citation type="submission" date="2023-03" db="EMBL/GenBank/DDBJ databases">
        <title>Amycolatopsis taiwanensis NBRC 103393.</title>
        <authorList>
            <person name="Ichikawa N."/>
            <person name="Sato H."/>
            <person name="Tonouchi N."/>
        </authorList>
    </citation>
    <scope>NUCLEOTIDE SEQUENCE</scope>
    <source>
        <strain evidence="8">NBRC 103393</strain>
    </source>
</reference>
<dbReference type="PANTHER" id="PTHR34820:SF4">
    <property type="entry name" value="INNER MEMBRANE PROTEIN YEBZ"/>
    <property type="match status" value="1"/>
</dbReference>
<keyword evidence="4 6" id="KW-1133">Transmembrane helix</keyword>
<dbReference type="Proteomes" id="UP001165136">
    <property type="component" value="Unassembled WGS sequence"/>
</dbReference>
<feature type="transmembrane region" description="Helical" evidence="6">
    <location>
        <begin position="116"/>
        <end position="135"/>
    </location>
</feature>
<feature type="transmembrane region" description="Helical" evidence="6">
    <location>
        <begin position="76"/>
        <end position="95"/>
    </location>
</feature>
<protein>
    <recommendedName>
        <fullName evidence="7">Copper resistance protein D domain-containing protein</fullName>
    </recommendedName>
</protein>
<feature type="transmembrane region" description="Helical" evidence="6">
    <location>
        <begin position="183"/>
        <end position="201"/>
    </location>
</feature>